<dbReference type="AlphaFoldDB" id="A0A1G4IS47"/>
<evidence type="ECO:0000256" key="4">
    <source>
        <dbReference type="ARBA" id="ARBA00022989"/>
    </source>
</evidence>
<organism evidence="8 9">
    <name type="scientific">Lachancea nothofagi CBS 11611</name>
    <dbReference type="NCBI Taxonomy" id="1266666"/>
    <lineage>
        <taxon>Eukaryota</taxon>
        <taxon>Fungi</taxon>
        <taxon>Dikarya</taxon>
        <taxon>Ascomycota</taxon>
        <taxon>Saccharomycotina</taxon>
        <taxon>Saccharomycetes</taxon>
        <taxon>Saccharomycetales</taxon>
        <taxon>Saccharomycetaceae</taxon>
        <taxon>Lachancea</taxon>
    </lineage>
</organism>
<feature type="transmembrane region" description="Helical" evidence="7">
    <location>
        <begin position="217"/>
        <end position="237"/>
    </location>
</feature>
<feature type="transmembrane region" description="Helical" evidence="7">
    <location>
        <begin position="83"/>
        <end position="105"/>
    </location>
</feature>
<comment type="subcellular location">
    <subcellularLocation>
        <location evidence="1">Membrane</location>
        <topology evidence="1">Multi-pass membrane protein</topology>
    </subcellularLocation>
</comment>
<feature type="transmembrane region" description="Helical" evidence="7">
    <location>
        <begin position="249"/>
        <end position="266"/>
    </location>
</feature>
<dbReference type="GO" id="GO:0046872">
    <property type="term" value="F:metal ion binding"/>
    <property type="evidence" value="ECO:0007669"/>
    <property type="project" value="UniProtKB-KW"/>
</dbReference>
<feature type="transmembrane region" description="Helical" evidence="7">
    <location>
        <begin position="286"/>
        <end position="309"/>
    </location>
</feature>
<evidence type="ECO:0000256" key="7">
    <source>
        <dbReference type="SAM" id="Phobius"/>
    </source>
</evidence>
<dbReference type="OrthoDB" id="529367at2759"/>
<feature type="transmembrane region" description="Helical" evidence="7">
    <location>
        <begin position="117"/>
        <end position="136"/>
    </location>
</feature>
<keyword evidence="9" id="KW-1185">Reference proteome</keyword>
<feature type="transmembrane region" description="Helical" evidence="7">
    <location>
        <begin position="156"/>
        <end position="175"/>
    </location>
</feature>
<dbReference type="Proteomes" id="UP000189911">
    <property type="component" value="Chromosome A"/>
</dbReference>
<evidence type="ECO:0000256" key="3">
    <source>
        <dbReference type="ARBA" id="ARBA00022692"/>
    </source>
</evidence>
<proteinExistence type="inferred from homology"/>
<keyword evidence="3 7" id="KW-0812">Transmembrane</keyword>
<evidence type="ECO:0000313" key="8">
    <source>
        <dbReference type="EMBL" id="SCU79522.1"/>
    </source>
</evidence>
<evidence type="ECO:0000256" key="6">
    <source>
        <dbReference type="PIRSR" id="PIRSR604254-1"/>
    </source>
</evidence>
<name>A0A1G4IS47_9SACH</name>
<protein>
    <submittedName>
        <fullName evidence="8">LANO_0A06546g1_1</fullName>
    </submittedName>
</protein>
<feature type="transmembrane region" description="Helical" evidence="7">
    <location>
        <begin position="181"/>
        <end position="205"/>
    </location>
</feature>
<dbReference type="GO" id="GO:0006882">
    <property type="term" value="P:intracellular zinc ion homeostasis"/>
    <property type="evidence" value="ECO:0007669"/>
    <property type="project" value="TreeGrafter"/>
</dbReference>
<keyword evidence="6" id="KW-0862">Zinc</keyword>
<feature type="binding site" evidence="6">
    <location>
        <position position="284"/>
    </location>
    <ligand>
        <name>Zn(2+)</name>
        <dbReference type="ChEBI" id="CHEBI:29105"/>
    </ligand>
</feature>
<evidence type="ECO:0000256" key="2">
    <source>
        <dbReference type="ARBA" id="ARBA00007018"/>
    </source>
</evidence>
<dbReference type="GO" id="GO:0016020">
    <property type="term" value="C:membrane"/>
    <property type="evidence" value="ECO:0007669"/>
    <property type="project" value="UniProtKB-SubCell"/>
</dbReference>
<evidence type="ECO:0000313" key="9">
    <source>
        <dbReference type="Proteomes" id="UP000189911"/>
    </source>
</evidence>
<accession>A0A1G4IS47</accession>
<dbReference type="PANTHER" id="PTHR20855">
    <property type="entry name" value="ADIPOR/PROGESTIN RECEPTOR-RELATED"/>
    <property type="match status" value="1"/>
</dbReference>
<dbReference type="PANTHER" id="PTHR20855:SF52">
    <property type="entry name" value="ADIPONECTIN RECEPTOR PROTEIN"/>
    <property type="match status" value="1"/>
</dbReference>
<keyword evidence="4 7" id="KW-1133">Transmembrane helix</keyword>
<dbReference type="GO" id="GO:0038023">
    <property type="term" value="F:signaling receptor activity"/>
    <property type="evidence" value="ECO:0007669"/>
    <property type="project" value="TreeGrafter"/>
</dbReference>
<dbReference type="Pfam" id="PF03006">
    <property type="entry name" value="HlyIII"/>
    <property type="match status" value="1"/>
</dbReference>
<comment type="similarity">
    <text evidence="2">Belongs to the ADIPOR family.</text>
</comment>
<sequence length="315" mass="36225">MREVELTQRKPISEEPEGIMTEETTTLIEGSNVTRKTTRRLYTWDEIPEWQKDNEHILSGYIFETKSFRSCIKSLFYLHNESVNIYTHLLPGICFFLVAIFNQYAIEHFETTRLIDYIMIDLFFLGGFICLMMSSLFHCLKCHSIEVAVFGNKLDYLGIVALVVSSMVSILYYGFYDYWPFFLIFSGITVTFGIACAVVSLGDTFRSREWRPYRASLFVAFGLSALLPVIAGILHYGFHATWAKIQLKWLILEGVFYILGAVLYGVRFPERISPGTFDMWGHSHQLFHVLVVIAALCHLQALIGAYKFVHKNLIG</sequence>
<dbReference type="InterPro" id="IPR004254">
    <property type="entry name" value="AdipoR/HlyIII-related"/>
</dbReference>
<gene>
    <name evidence="8" type="ORF">LANO_0A06546G</name>
</gene>
<feature type="binding site" evidence="6">
    <location>
        <position position="288"/>
    </location>
    <ligand>
        <name>Zn(2+)</name>
        <dbReference type="ChEBI" id="CHEBI:29105"/>
    </ligand>
</feature>
<reference evidence="9" key="1">
    <citation type="submission" date="2016-03" db="EMBL/GenBank/DDBJ databases">
        <authorList>
            <person name="Devillers Hugo."/>
        </authorList>
    </citation>
    <scope>NUCLEOTIDE SEQUENCE [LARGE SCALE GENOMIC DNA]</scope>
</reference>
<dbReference type="EMBL" id="LT598449">
    <property type="protein sequence ID" value="SCU79522.1"/>
    <property type="molecule type" value="Genomic_DNA"/>
</dbReference>
<keyword evidence="5 7" id="KW-0472">Membrane</keyword>
<evidence type="ECO:0000256" key="1">
    <source>
        <dbReference type="ARBA" id="ARBA00004141"/>
    </source>
</evidence>
<evidence type="ECO:0000256" key="5">
    <source>
        <dbReference type="ARBA" id="ARBA00023136"/>
    </source>
</evidence>
<feature type="binding site" evidence="6">
    <location>
        <position position="138"/>
    </location>
    <ligand>
        <name>Zn(2+)</name>
        <dbReference type="ChEBI" id="CHEBI:29105"/>
    </ligand>
</feature>
<keyword evidence="6" id="KW-0479">Metal-binding</keyword>